<gene>
    <name evidence="6" type="ORF">RGR602_CH03983</name>
</gene>
<feature type="domain" description="HipA-like C-terminal" evidence="4">
    <location>
        <begin position="137"/>
        <end position="371"/>
    </location>
</feature>
<dbReference type="Pfam" id="PF13657">
    <property type="entry name" value="Couple_hipA"/>
    <property type="match status" value="1"/>
</dbReference>
<dbReference type="InterPro" id="IPR017508">
    <property type="entry name" value="HipA_N1"/>
</dbReference>
<keyword evidence="3" id="KW-0418">Kinase</keyword>
<dbReference type="HOGENOM" id="CLU_030167_1_0_5"/>
<name>A0A0B4X986_9HYPH</name>
<evidence type="ECO:0000256" key="3">
    <source>
        <dbReference type="ARBA" id="ARBA00022777"/>
    </source>
</evidence>
<evidence type="ECO:0000256" key="2">
    <source>
        <dbReference type="ARBA" id="ARBA00022679"/>
    </source>
</evidence>
<accession>A0A0B4X986</accession>
<dbReference type="NCBIfam" id="TIGR03071">
    <property type="entry name" value="couple_hipA"/>
    <property type="match status" value="1"/>
</dbReference>
<dbReference type="EMBL" id="CP006877">
    <property type="protein sequence ID" value="AJD43280.1"/>
    <property type="molecule type" value="Genomic_DNA"/>
</dbReference>
<keyword evidence="2" id="KW-0808">Transferase</keyword>
<dbReference type="CDD" id="cd17793">
    <property type="entry name" value="HipA"/>
    <property type="match status" value="1"/>
</dbReference>
<dbReference type="PANTHER" id="PTHR37419:SF1">
    <property type="entry name" value="SERINE_THREONINE-PROTEIN KINASE TOXIN HIPA"/>
    <property type="match status" value="1"/>
</dbReference>
<dbReference type="RefSeq" id="WP_039846494.1">
    <property type="nucleotide sequence ID" value="NZ_CP006877.1"/>
</dbReference>
<dbReference type="InterPro" id="IPR012893">
    <property type="entry name" value="HipA-like_C"/>
</dbReference>
<dbReference type="AlphaFoldDB" id="A0A0B4X986"/>
<dbReference type="GO" id="GO:0005829">
    <property type="term" value="C:cytosol"/>
    <property type="evidence" value="ECO:0007669"/>
    <property type="project" value="TreeGrafter"/>
</dbReference>
<dbReference type="Proteomes" id="UP000031368">
    <property type="component" value="Chromosome"/>
</dbReference>
<dbReference type="Pfam" id="PF07804">
    <property type="entry name" value="HipA_C"/>
    <property type="match status" value="1"/>
</dbReference>
<evidence type="ECO:0000259" key="4">
    <source>
        <dbReference type="Pfam" id="PF07804"/>
    </source>
</evidence>
<comment type="similarity">
    <text evidence="1">Belongs to the HipA Ser/Thr kinase family.</text>
</comment>
<dbReference type="KEGG" id="rga:RGR602_CH03983"/>
<dbReference type="InterPro" id="IPR052028">
    <property type="entry name" value="HipA_Ser/Thr_kinase"/>
</dbReference>
<dbReference type="PANTHER" id="PTHR37419">
    <property type="entry name" value="SERINE/THREONINE-PROTEIN KINASE TOXIN HIPA"/>
    <property type="match status" value="1"/>
</dbReference>
<reference evidence="6 7" key="1">
    <citation type="submission" date="2013-11" db="EMBL/GenBank/DDBJ databases">
        <title>Complete genome sequence of Rhizobium gallicum bv. gallicum R602.</title>
        <authorList>
            <person name="Bustos P."/>
            <person name="Santamaria R.I."/>
            <person name="Lozano L."/>
            <person name="Acosta J.L."/>
            <person name="Ormeno-Orrillo E."/>
            <person name="Rogel M.A."/>
            <person name="Romero D."/>
            <person name="Cevallos M.A."/>
            <person name="Martinez-Romero E."/>
            <person name="Gonzalez V."/>
        </authorList>
    </citation>
    <scope>NUCLEOTIDE SEQUENCE [LARGE SCALE GENOMIC DNA]</scope>
    <source>
        <strain evidence="6 7">R602</strain>
    </source>
</reference>
<feature type="domain" description="HipA N-terminal subdomain 1" evidence="5">
    <location>
        <begin position="3"/>
        <end position="97"/>
    </location>
</feature>
<keyword evidence="7" id="KW-1185">Reference proteome</keyword>
<evidence type="ECO:0000313" key="7">
    <source>
        <dbReference type="Proteomes" id="UP000031368"/>
    </source>
</evidence>
<evidence type="ECO:0000259" key="5">
    <source>
        <dbReference type="Pfam" id="PF13657"/>
    </source>
</evidence>
<sequence length="414" mass="45915">MTTIYYENWPVAYLTDDDGLSLAYDAEWEKRQSAFPLSLTMPLREGSHGPEKVMPWLANLLPEAHLSEIGQQLKVSPQDVLGLLMRVGRDTAGAFSIGEPRRDGNNFRVVDDAEALERIINELPERPFLIGERGVSMSLAGVQDKLPVFINADGRIAIPLDGTPSTHILKPDIRRLAGSVTNEAFCMTLARLCGLEAAEVTTGRAGERDYLLVRRYDRIADVQGIVRRIHQEDFCQLLGLFPAEKYEQTGLGRRIGASLPQMFEALARLVSPAERLRLLDAVIFNVLICNSDSHAKNYSVLIGASGTARLAPLYDLMCAAPYRQIDQSLPQRLGTRRNADELHGKDWRQFASDTGLSPAMVTRRVEELAGLVASRANEALTQVLSYPVSDRESGSSLAFLVKKRCGRIERQIRG</sequence>
<dbReference type="Gene3D" id="1.10.1070.20">
    <property type="match status" value="1"/>
</dbReference>
<proteinExistence type="inferred from homology"/>
<evidence type="ECO:0000313" key="6">
    <source>
        <dbReference type="EMBL" id="AJD43280.1"/>
    </source>
</evidence>
<protein>
    <submittedName>
        <fullName evidence="6">HipA-like protein</fullName>
    </submittedName>
</protein>
<organism evidence="6 7">
    <name type="scientific">Rhizobium gallicum bv. gallicum R602sp</name>
    <dbReference type="NCBI Taxonomy" id="1041138"/>
    <lineage>
        <taxon>Bacteria</taxon>
        <taxon>Pseudomonadati</taxon>
        <taxon>Pseudomonadota</taxon>
        <taxon>Alphaproteobacteria</taxon>
        <taxon>Hyphomicrobiales</taxon>
        <taxon>Rhizobiaceae</taxon>
        <taxon>Rhizobium/Agrobacterium group</taxon>
        <taxon>Rhizobium</taxon>
    </lineage>
</organism>
<evidence type="ECO:0000256" key="1">
    <source>
        <dbReference type="ARBA" id="ARBA00010164"/>
    </source>
</evidence>
<dbReference type="GO" id="GO:0004674">
    <property type="term" value="F:protein serine/threonine kinase activity"/>
    <property type="evidence" value="ECO:0007669"/>
    <property type="project" value="TreeGrafter"/>
</dbReference>